<reference evidence="4" key="1">
    <citation type="submission" date="2017-04" db="EMBL/GenBank/DDBJ databases">
        <title>Function of individual gut microbiota members based on whole genome sequencing of pure cultures obtained from chicken caecum.</title>
        <authorList>
            <person name="Medvecky M."/>
            <person name="Cejkova D."/>
            <person name="Polansky O."/>
            <person name="Karasova D."/>
            <person name="Kubasova T."/>
            <person name="Cizek A."/>
            <person name="Rychlik I."/>
        </authorList>
    </citation>
    <scope>NUCLEOTIDE SEQUENCE [LARGE SCALE GENOMIC DNA]</scope>
    <source>
        <strain evidence="4">An144</strain>
    </source>
</reference>
<evidence type="ECO:0000313" key="4">
    <source>
        <dbReference type="Proteomes" id="UP000196074"/>
    </source>
</evidence>
<feature type="compositionally biased region" description="Low complexity" evidence="1">
    <location>
        <begin position="57"/>
        <end position="85"/>
    </location>
</feature>
<evidence type="ECO:0000313" key="3">
    <source>
        <dbReference type="EMBL" id="OUQ09577.1"/>
    </source>
</evidence>
<evidence type="ECO:0000256" key="2">
    <source>
        <dbReference type="SAM" id="SignalP"/>
    </source>
</evidence>
<feature type="chain" id="PRO_5039609736" description="Lipoprotein" evidence="2">
    <location>
        <begin position="23"/>
        <end position="263"/>
    </location>
</feature>
<protein>
    <recommendedName>
        <fullName evidence="5">Lipoprotein</fullName>
    </recommendedName>
</protein>
<dbReference type="RefSeq" id="WP_087215631.1">
    <property type="nucleotide sequence ID" value="NZ_NFLC01000020.1"/>
</dbReference>
<proteinExistence type="predicted"/>
<dbReference type="Proteomes" id="UP000196074">
    <property type="component" value="Unassembled WGS sequence"/>
</dbReference>
<organism evidence="3 4">
    <name type="scientific">Enterococcus cecorum</name>
    <dbReference type="NCBI Taxonomy" id="44008"/>
    <lineage>
        <taxon>Bacteria</taxon>
        <taxon>Bacillati</taxon>
        <taxon>Bacillota</taxon>
        <taxon>Bacilli</taxon>
        <taxon>Lactobacillales</taxon>
        <taxon>Enterococcaceae</taxon>
        <taxon>Enterococcus</taxon>
    </lineage>
</organism>
<evidence type="ECO:0008006" key="5">
    <source>
        <dbReference type="Google" id="ProtNLM"/>
    </source>
</evidence>
<feature type="signal peptide" evidence="2">
    <location>
        <begin position="1"/>
        <end position="22"/>
    </location>
</feature>
<comment type="caution">
    <text evidence="3">The sequence shown here is derived from an EMBL/GenBank/DDBJ whole genome shotgun (WGS) entry which is preliminary data.</text>
</comment>
<name>A0A1Y4QWA8_9ENTE</name>
<dbReference type="EMBL" id="NFLC01000020">
    <property type="protein sequence ID" value="OUQ09577.1"/>
    <property type="molecule type" value="Genomic_DNA"/>
</dbReference>
<dbReference type="AlphaFoldDB" id="A0A1Y4QWA8"/>
<dbReference type="PROSITE" id="PS51257">
    <property type="entry name" value="PROKAR_LIPOPROTEIN"/>
    <property type="match status" value="1"/>
</dbReference>
<evidence type="ECO:0000256" key="1">
    <source>
        <dbReference type="SAM" id="MobiDB-lite"/>
    </source>
</evidence>
<accession>A0A1Y4QWA8</accession>
<feature type="compositionally biased region" description="Basic residues" evidence="1">
    <location>
        <begin position="39"/>
        <end position="56"/>
    </location>
</feature>
<feature type="region of interest" description="Disordered" evidence="1">
    <location>
        <begin position="25"/>
        <end position="102"/>
    </location>
</feature>
<sequence>MKKSVLIGFVIALLVTSLGLVGCQQNKKTESKTTTSSKAIKKKSTSQSKDKKKKTKTSSSTTESTTKQTRTTKEQTTQSKTTTSQAPQAEKTKTSTPAKPAAQPTILDTLVGKNFVFSSGSGGWGSSLSIGPNGTFSGDYHDSDMGSTGPGYPGGTISESKVFGQFTRPHQVSPTLYEVDIENLQYEKPVGSSEIKENRKYEYSEAYGISKNHRMAIYLLGTPISSMPEDLRLYSYGLIPEDSQTLPVYVIQEDMEGFFIEYH</sequence>
<keyword evidence="2" id="KW-0732">Signal</keyword>
<gene>
    <name evidence="3" type="ORF">B5E88_09445</name>
</gene>